<dbReference type="STRING" id="5601.A0A0D2F5C8"/>
<dbReference type="InterPro" id="IPR052718">
    <property type="entry name" value="NmrA-type_oxidoreductase"/>
</dbReference>
<dbReference type="PANTHER" id="PTHR47129">
    <property type="entry name" value="QUINONE OXIDOREDUCTASE 2"/>
    <property type="match status" value="1"/>
</dbReference>
<proteinExistence type="predicted"/>
<dbReference type="HOGENOM" id="CLU_007383_10_4_1"/>
<dbReference type="InterPro" id="IPR016040">
    <property type="entry name" value="NAD(P)-bd_dom"/>
</dbReference>
<dbReference type="SUPFAM" id="SSF51735">
    <property type="entry name" value="NAD(P)-binding Rossmann-fold domains"/>
    <property type="match status" value="1"/>
</dbReference>
<feature type="domain" description="NAD(P)-binding" evidence="1">
    <location>
        <begin position="8"/>
        <end position="148"/>
    </location>
</feature>
<dbReference type="Gene3D" id="3.90.25.10">
    <property type="entry name" value="UDP-galactose 4-epimerase, domain 1"/>
    <property type="match status" value="1"/>
</dbReference>
<gene>
    <name evidence="2" type="ORF">PV04_10393</name>
</gene>
<evidence type="ECO:0000259" key="1">
    <source>
        <dbReference type="Pfam" id="PF13460"/>
    </source>
</evidence>
<accession>A0A0D2F5C8</accession>
<protein>
    <recommendedName>
        <fullName evidence="1">NAD(P)-binding domain-containing protein</fullName>
    </recommendedName>
</protein>
<organism evidence="2 3">
    <name type="scientific">Phialophora macrospora</name>
    <dbReference type="NCBI Taxonomy" id="1851006"/>
    <lineage>
        <taxon>Eukaryota</taxon>
        <taxon>Fungi</taxon>
        <taxon>Dikarya</taxon>
        <taxon>Ascomycota</taxon>
        <taxon>Pezizomycotina</taxon>
        <taxon>Eurotiomycetes</taxon>
        <taxon>Chaetothyriomycetidae</taxon>
        <taxon>Chaetothyriales</taxon>
        <taxon>Herpotrichiellaceae</taxon>
        <taxon>Phialophora</taxon>
    </lineage>
</organism>
<dbReference type="PANTHER" id="PTHR47129:SF1">
    <property type="entry name" value="NMRA-LIKE DOMAIN-CONTAINING PROTEIN"/>
    <property type="match status" value="1"/>
</dbReference>
<evidence type="ECO:0000313" key="2">
    <source>
        <dbReference type="EMBL" id="KIW62195.1"/>
    </source>
</evidence>
<dbReference type="Gene3D" id="3.40.50.720">
    <property type="entry name" value="NAD(P)-binding Rossmann-like Domain"/>
    <property type="match status" value="1"/>
</dbReference>
<name>A0A0D2F5C8_9EURO</name>
<keyword evidence="3" id="KW-1185">Reference proteome</keyword>
<dbReference type="Proteomes" id="UP000054266">
    <property type="component" value="Unassembled WGS sequence"/>
</dbReference>
<dbReference type="EMBL" id="KN846963">
    <property type="protein sequence ID" value="KIW62195.1"/>
    <property type="molecule type" value="Genomic_DNA"/>
</dbReference>
<evidence type="ECO:0000313" key="3">
    <source>
        <dbReference type="Proteomes" id="UP000054266"/>
    </source>
</evidence>
<dbReference type="InterPro" id="IPR036291">
    <property type="entry name" value="NAD(P)-bd_dom_sf"/>
</dbReference>
<sequence>MTRYILTGTSGRLGSRVLTTILEEKLIPPADLIISATDPDRVPPIAKQYGLDVRRGDYTDPVSLKAAFAGGDVLFLVSHNDPGIRRVEYHKAAIESARAVGVTTVVYTSMMFGGATGLDSVIGIQQGHVHTVKYLTECGLDYIVLREGLYAQAWAYYADLRYGMWTKGQALFNKADSPPPEWVIPNDAAIAWVDIDDLAEGNARILANYASYRNQTLRLTGPRATSISEIAKLVAERTGREVNLRFVGRDEAVTWQKDHAAVPPESFDWLENNWGGWWEGLARGEGEVVDPMLAQVLGRPPKGLVEMADDMFTPQ</sequence>
<dbReference type="AlphaFoldDB" id="A0A0D2F5C8"/>
<dbReference type="Pfam" id="PF13460">
    <property type="entry name" value="NAD_binding_10"/>
    <property type="match status" value="1"/>
</dbReference>
<reference evidence="2 3" key="1">
    <citation type="submission" date="2015-01" db="EMBL/GenBank/DDBJ databases">
        <title>The Genome Sequence of Capronia semiimmersa CBS27337.</title>
        <authorList>
            <consortium name="The Broad Institute Genomics Platform"/>
            <person name="Cuomo C."/>
            <person name="de Hoog S."/>
            <person name="Gorbushina A."/>
            <person name="Stielow B."/>
            <person name="Teixiera M."/>
            <person name="Abouelleil A."/>
            <person name="Chapman S.B."/>
            <person name="Priest M."/>
            <person name="Young S.K."/>
            <person name="Wortman J."/>
            <person name="Nusbaum C."/>
            <person name="Birren B."/>
        </authorList>
    </citation>
    <scope>NUCLEOTIDE SEQUENCE [LARGE SCALE GENOMIC DNA]</scope>
    <source>
        <strain evidence="2 3">CBS 27337</strain>
    </source>
</reference>